<dbReference type="PANTHER" id="PTHR43524:SF1">
    <property type="entry name" value="RADICAL SAM SUPERFAMILY PROTEIN"/>
    <property type="match status" value="1"/>
</dbReference>
<proteinExistence type="predicted"/>
<protein>
    <submittedName>
        <fullName evidence="1">Uncharacterized protein</fullName>
    </submittedName>
</protein>
<dbReference type="EMBL" id="AP019309">
    <property type="protein sequence ID" value="BBH27841.1"/>
    <property type="molecule type" value="Genomic_DNA"/>
</dbReference>
<organism evidence="1 2">
    <name type="scientific">Intestinibaculum porci</name>
    <dbReference type="NCBI Taxonomy" id="2487118"/>
    <lineage>
        <taxon>Bacteria</taxon>
        <taxon>Bacillati</taxon>
        <taxon>Bacillota</taxon>
        <taxon>Erysipelotrichia</taxon>
        <taxon>Erysipelotrichales</taxon>
        <taxon>Erysipelotrichaceae</taxon>
        <taxon>Intestinibaculum</taxon>
    </lineage>
</organism>
<dbReference type="InParanoid" id="A0A3G9JP90"/>
<keyword evidence="2" id="KW-1185">Reference proteome</keyword>
<dbReference type="OrthoDB" id="1777547at2"/>
<sequence>MDLKREFEKYGFEKILDYIYRNPHKNLPLIMDFIDYMSQGTFPEHRKLARQAIEKEDDPYHYYIDHIIKDVDPELAKHLMANLTVNAGINGSQKRNLLKRQYHYPVPWVMSLLYSDLETMDDLVRQGEALAIYIYLIEDLPLAHQEDFITLTHNHPQSVFLLFTDGQLVNEQMIKSTLRTRNIIYTLTKPNIEKMAFLKERRMLYGIDVPSFTKDLLDEYRTMGIYFLWYHSPSLEHFRLLSKYRINEPLFIIDEDFDIDLLENPHGNIQTYIENGRIEYMKKRSQKKLTSL</sequence>
<dbReference type="AlphaFoldDB" id="A0A3G9JP90"/>
<evidence type="ECO:0000313" key="2">
    <source>
        <dbReference type="Proteomes" id="UP000268059"/>
    </source>
</evidence>
<reference evidence="1 2" key="1">
    <citation type="submission" date="2018-11" db="EMBL/GenBank/DDBJ databases">
        <title>Novel Erysipelotrichaceae bacterium isolated from small intestine of a swine.</title>
        <authorList>
            <person name="Kim J.S."/>
            <person name="Choe H."/>
            <person name="Lee Y.R."/>
            <person name="Kim K.M."/>
            <person name="Park D.S."/>
        </authorList>
    </citation>
    <scope>NUCLEOTIDE SEQUENCE [LARGE SCALE GENOMIC DNA]</scope>
    <source>
        <strain evidence="1 2">SG0102</strain>
    </source>
</reference>
<name>A0A3G9JP90_9FIRM</name>
<gene>
    <name evidence="1" type="ORF">SG0102_27750</name>
</gene>
<evidence type="ECO:0000313" key="1">
    <source>
        <dbReference type="EMBL" id="BBH27841.1"/>
    </source>
</evidence>
<accession>A0A3G9JP90</accession>
<dbReference type="RefSeq" id="WP_125120531.1">
    <property type="nucleotide sequence ID" value="NZ_AP019309.1"/>
</dbReference>
<dbReference type="Proteomes" id="UP000268059">
    <property type="component" value="Chromosome"/>
</dbReference>
<dbReference type="KEGG" id="ebm:SG0102_27750"/>
<dbReference type="PANTHER" id="PTHR43524">
    <property type="entry name" value="RADICAL SAM SUPERFAMILY PROTEIN"/>
    <property type="match status" value="1"/>
</dbReference>